<reference evidence="3" key="1">
    <citation type="journal article" date="2008" name="Genome Biol.">
        <title>The genome sequence of the model ascomycete fungus Podospora anserina.</title>
        <authorList>
            <person name="Espagne E."/>
            <person name="Lespinet O."/>
            <person name="Malagnac F."/>
            <person name="Da Silva C."/>
            <person name="Jaillon O."/>
            <person name="Porcel B.M."/>
            <person name="Couloux A."/>
            <person name="Aury J.-M."/>
            <person name="Segurens B."/>
            <person name="Poulain J."/>
            <person name="Anthouard V."/>
            <person name="Grossetete S."/>
            <person name="Khalili H."/>
            <person name="Coppin E."/>
            <person name="Dequard-Chablat M."/>
            <person name="Picard M."/>
            <person name="Contamine V."/>
            <person name="Arnaise S."/>
            <person name="Bourdais A."/>
            <person name="Berteaux-Lecellier V."/>
            <person name="Gautheret D."/>
            <person name="de Vries R.P."/>
            <person name="Battaglia E."/>
            <person name="Coutinho P.M."/>
            <person name="Danchin E.G.J."/>
            <person name="Henrissat B."/>
            <person name="El Khoury R."/>
            <person name="Sainsard-Chanet A."/>
            <person name="Boivin A."/>
            <person name="Pinan-Lucarre B."/>
            <person name="Sellem C.H."/>
            <person name="Debuchy R."/>
            <person name="Wincker P."/>
            <person name="Weissenbach J."/>
            <person name="Silar P."/>
        </authorList>
    </citation>
    <scope>NUCLEOTIDE SEQUENCE [LARGE SCALE GENOMIC DNA]</scope>
    <source>
        <strain evidence="3">S mat+</strain>
    </source>
</reference>
<dbReference type="GO" id="GO:1990275">
    <property type="term" value="F:preribosome binding"/>
    <property type="evidence" value="ECO:0007669"/>
    <property type="project" value="TreeGrafter"/>
</dbReference>
<proteinExistence type="predicted"/>
<dbReference type="KEGG" id="pan:PODANSg3815"/>
<dbReference type="FunFam" id="3.40.50.300:FF:002838">
    <property type="entry name" value="Uncharacterized ATPase YjoB"/>
    <property type="match status" value="1"/>
</dbReference>
<dbReference type="GO" id="GO:0005524">
    <property type="term" value="F:ATP binding"/>
    <property type="evidence" value="ECO:0007669"/>
    <property type="project" value="InterPro"/>
</dbReference>
<gene>
    <name evidence="3" type="ORF">PODANS_1_24560</name>
</gene>
<sequence length="523" mass="59541">NHDSTYRHRDQKMEHGIFPDRFGKFSPSFYSQAQRRREQPQHQSTGASGHPDDSTDRTTAKFFQHTSAPRISSDAVIAASLKRQYPSLQLTTVPVDNVDILAYASSVPDDVASFHQVEPESSVFPADLKWNYYLPPARRLDGSKGGIATDLHFGKFLYRYKGAEFIVYLAECRDGSSSYPPIVNYYILSSPPEVHLVESLLMTAGHSAFELKDEIWVFDGGRWQKSRELFDSVQKSSWDNVILDEDMKKALIDDHTSFFASRGQYERLKVPWKRGLIYWGPPGNGKTISIKAMMKTLSEREEKVPSLYVRNFVSYGGPEYAISMIFAKARQYAPCYLIFEDLDSLVTDGVRSYFLNEIDGLKSNDGIFIVGSTNHLERLDPGLSKRPSRFDRKYFFPDPNLEQRVAYCKFWQGKLKSNKDLEFPDSLCKAIAEITDGFSFAYIQEAFVAALLVIARDSETLDFGSALEVGSEDDWVSVDVPDSNGGGDDTDLEKLILWVEIKKQIEILRQGMGEERQRRVRFQ</sequence>
<evidence type="ECO:0000259" key="2">
    <source>
        <dbReference type="Pfam" id="PF00004"/>
    </source>
</evidence>
<dbReference type="SUPFAM" id="SSF52540">
    <property type="entry name" value="P-loop containing nucleoside triphosphate hydrolases"/>
    <property type="match status" value="1"/>
</dbReference>
<evidence type="ECO:0000256" key="1">
    <source>
        <dbReference type="SAM" id="MobiDB-lite"/>
    </source>
</evidence>
<dbReference type="GeneID" id="6190834"/>
<dbReference type="RefSeq" id="XP_001906782.1">
    <property type="nucleotide sequence ID" value="XM_001906747.1"/>
</dbReference>
<feature type="domain" description="ATPase AAA-type core" evidence="2">
    <location>
        <begin position="277"/>
        <end position="397"/>
    </location>
</feature>
<dbReference type="EMBL" id="CU633897">
    <property type="protein sequence ID" value="CAP67453.1"/>
    <property type="molecule type" value="Genomic_DNA"/>
</dbReference>
<dbReference type="PANTHER" id="PTHR23077:SF132">
    <property type="entry name" value="ATP-DEPENDENT ZN PROTEASE"/>
    <property type="match status" value="1"/>
</dbReference>
<dbReference type="InterPro" id="IPR003959">
    <property type="entry name" value="ATPase_AAA_core"/>
</dbReference>
<dbReference type="OrthoDB" id="2115716at2759"/>
<dbReference type="Gene3D" id="3.40.50.300">
    <property type="entry name" value="P-loop containing nucleotide triphosphate hydrolases"/>
    <property type="match status" value="1"/>
</dbReference>
<reference evidence="3" key="2">
    <citation type="submission" date="2008-07" db="EMBL/GenBank/DDBJ databases">
        <authorList>
            <person name="Genoscope - CEA"/>
        </authorList>
    </citation>
    <scope>NUCLEOTIDE SEQUENCE</scope>
    <source>
        <strain evidence="3">S mat+</strain>
    </source>
</reference>
<feature type="non-terminal residue" evidence="3">
    <location>
        <position position="1"/>
    </location>
</feature>
<feature type="region of interest" description="Disordered" evidence="1">
    <location>
        <begin position="1"/>
        <end position="57"/>
    </location>
</feature>
<dbReference type="InterPro" id="IPR050168">
    <property type="entry name" value="AAA_ATPase_domain"/>
</dbReference>
<evidence type="ECO:0000313" key="3">
    <source>
        <dbReference type="EMBL" id="CAP67453.1"/>
    </source>
</evidence>
<feature type="compositionally biased region" description="Basic and acidic residues" evidence="1">
    <location>
        <begin position="1"/>
        <end position="23"/>
    </location>
</feature>
<dbReference type="InterPro" id="IPR027417">
    <property type="entry name" value="P-loop_NTPase"/>
</dbReference>
<accession>B2AST0</accession>
<dbReference type="VEuPathDB" id="FungiDB:PODANS_1_24560"/>
<dbReference type="Pfam" id="PF00004">
    <property type="entry name" value="AAA"/>
    <property type="match status" value="1"/>
</dbReference>
<dbReference type="CDD" id="cd19481">
    <property type="entry name" value="RecA-like_protease"/>
    <property type="match status" value="1"/>
</dbReference>
<organism evidence="3">
    <name type="scientific">Podospora anserina (strain S / ATCC MYA-4624 / DSM 980 / FGSC 10383)</name>
    <name type="common">Pleurage anserina</name>
    <dbReference type="NCBI Taxonomy" id="515849"/>
    <lineage>
        <taxon>Eukaryota</taxon>
        <taxon>Fungi</taxon>
        <taxon>Dikarya</taxon>
        <taxon>Ascomycota</taxon>
        <taxon>Pezizomycotina</taxon>
        <taxon>Sordariomycetes</taxon>
        <taxon>Sordariomycetidae</taxon>
        <taxon>Sordariales</taxon>
        <taxon>Podosporaceae</taxon>
        <taxon>Podospora</taxon>
        <taxon>Podospora anserina</taxon>
    </lineage>
</organism>
<dbReference type="PANTHER" id="PTHR23077">
    <property type="entry name" value="AAA-FAMILY ATPASE"/>
    <property type="match status" value="1"/>
</dbReference>
<dbReference type="GO" id="GO:0003723">
    <property type="term" value="F:RNA binding"/>
    <property type="evidence" value="ECO:0007669"/>
    <property type="project" value="TreeGrafter"/>
</dbReference>
<dbReference type="GO" id="GO:0005634">
    <property type="term" value="C:nucleus"/>
    <property type="evidence" value="ECO:0007669"/>
    <property type="project" value="TreeGrafter"/>
</dbReference>
<dbReference type="GO" id="GO:0016887">
    <property type="term" value="F:ATP hydrolysis activity"/>
    <property type="evidence" value="ECO:0007669"/>
    <property type="project" value="InterPro"/>
</dbReference>
<dbReference type="AlphaFoldDB" id="B2AST0"/>
<dbReference type="GO" id="GO:0042254">
    <property type="term" value="P:ribosome biogenesis"/>
    <property type="evidence" value="ECO:0007669"/>
    <property type="project" value="TreeGrafter"/>
</dbReference>
<protein>
    <submittedName>
        <fullName evidence="3">Podospora anserina S mat+ genomic DNA chromosome 1, supercontig 6</fullName>
    </submittedName>
</protein>
<name>B2AST0_PODAN</name>
<dbReference type="HOGENOM" id="CLU_025506_1_0_1"/>